<accession>A0A8H6JZI8</accession>
<dbReference type="EMBL" id="WIGN01000001">
    <property type="protein sequence ID" value="KAF6821676.1"/>
    <property type="molecule type" value="Genomic_DNA"/>
</dbReference>
<keyword evidence="2" id="KW-1185">Reference proteome</keyword>
<evidence type="ECO:0000313" key="2">
    <source>
        <dbReference type="Proteomes" id="UP000652219"/>
    </source>
</evidence>
<organism evidence="1 2">
    <name type="scientific">Colletotrichum sojae</name>
    <dbReference type="NCBI Taxonomy" id="2175907"/>
    <lineage>
        <taxon>Eukaryota</taxon>
        <taxon>Fungi</taxon>
        <taxon>Dikarya</taxon>
        <taxon>Ascomycota</taxon>
        <taxon>Pezizomycotina</taxon>
        <taxon>Sordariomycetes</taxon>
        <taxon>Hypocreomycetidae</taxon>
        <taxon>Glomerellales</taxon>
        <taxon>Glomerellaceae</taxon>
        <taxon>Colletotrichum</taxon>
        <taxon>Colletotrichum orchidearum species complex</taxon>
    </lineage>
</organism>
<name>A0A8H6JZI8_9PEZI</name>
<sequence length="71" mass="7612">MGGTLTSMWHPGKQTCLALALAAAICPARDLTWTRLRTDYFTSQANESIPNSALARHHLTVAAEFPGAGDK</sequence>
<dbReference type="Proteomes" id="UP000652219">
    <property type="component" value="Unassembled WGS sequence"/>
</dbReference>
<proteinExistence type="predicted"/>
<comment type="caution">
    <text evidence="1">The sequence shown here is derived from an EMBL/GenBank/DDBJ whole genome shotgun (WGS) entry which is preliminary data.</text>
</comment>
<reference evidence="1 2" key="1">
    <citation type="journal article" date="2020" name="Phytopathology">
        <title>Genome Sequence Resources of Colletotrichum truncatum, C. plurivorum, C. musicola, and C. sojae: Four Species Pathogenic to Soybean (Glycine max).</title>
        <authorList>
            <person name="Rogerio F."/>
            <person name="Boufleur T.R."/>
            <person name="Ciampi-Guillardi M."/>
            <person name="Sukno S.A."/>
            <person name="Thon M.R."/>
            <person name="Massola Junior N.S."/>
            <person name="Baroncelli R."/>
        </authorList>
    </citation>
    <scope>NUCLEOTIDE SEQUENCE [LARGE SCALE GENOMIC DNA]</scope>
    <source>
        <strain evidence="1 2">LFN0009</strain>
    </source>
</reference>
<protein>
    <submittedName>
        <fullName evidence="1">Uncharacterized protein</fullName>
    </submittedName>
</protein>
<dbReference type="AlphaFoldDB" id="A0A8H6JZI8"/>
<gene>
    <name evidence="1" type="ORF">CSOJ01_00179</name>
</gene>
<evidence type="ECO:0000313" key="1">
    <source>
        <dbReference type="EMBL" id="KAF6821676.1"/>
    </source>
</evidence>